<evidence type="ECO:0000256" key="6">
    <source>
        <dbReference type="ARBA" id="ARBA00008299"/>
    </source>
</evidence>
<dbReference type="Gene3D" id="3.10.20.810">
    <property type="entry name" value="Phosphoribosyl-AMP cyclohydrolase"/>
    <property type="match status" value="1"/>
</dbReference>
<feature type="binding site" evidence="14">
    <location>
        <position position="95"/>
    </location>
    <ligand>
        <name>Mg(2+)</name>
        <dbReference type="ChEBI" id="CHEBI:18420"/>
    </ligand>
</feature>
<dbReference type="AlphaFoldDB" id="A0A919FYT2"/>
<comment type="function">
    <text evidence="14">Catalyzes the hydrolysis of the adenine ring of phosphoribosyl-AMP.</text>
</comment>
<dbReference type="SUPFAM" id="SSF141734">
    <property type="entry name" value="HisI-like"/>
    <property type="match status" value="1"/>
</dbReference>
<feature type="binding site" evidence="14">
    <location>
        <position position="115"/>
    </location>
    <ligand>
        <name>Zn(2+)</name>
        <dbReference type="ChEBI" id="CHEBI:29105"/>
        <note>ligand shared between dimeric partners</note>
    </ligand>
</feature>
<accession>A0A919FYT2</accession>
<comment type="cofactor">
    <cofactor evidence="14">
        <name>Mg(2+)</name>
        <dbReference type="ChEBI" id="CHEBI:18420"/>
    </cofactor>
    <text evidence="14">Binds 1 Mg(2+) ion per subunit.</text>
</comment>
<evidence type="ECO:0000256" key="1">
    <source>
        <dbReference type="ARBA" id="ARBA00000024"/>
    </source>
</evidence>
<dbReference type="FunFam" id="3.10.20.810:FF:000001">
    <property type="entry name" value="Histidine biosynthesis bifunctional protein HisIE"/>
    <property type="match status" value="1"/>
</dbReference>
<dbReference type="PANTHER" id="PTHR42945">
    <property type="entry name" value="HISTIDINE BIOSYNTHESIS BIFUNCTIONAL PROTEIN"/>
    <property type="match status" value="1"/>
</dbReference>
<comment type="subcellular location">
    <subcellularLocation>
        <location evidence="14">Cytoplasm</location>
    </subcellularLocation>
</comment>
<feature type="binding site" evidence="14">
    <location>
        <position position="93"/>
    </location>
    <ligand>
        <name>Mg(2+)</name>
        <dbReference type="ChEBI" id="CHEBI:18420"/>
    </ligand>
</feature>
<dbReference type="GO" id="GO:0005737">
    <property type="term" value="C:cytoplasm"/>
    <property type="evidence" value="ECO:0007669"/>
    <property type="project" value="UniProtKB-SubCell"/>
</dbReference>
<sequence length="143" mass="15447">MAPMTSTPRQPSQLDPAIAARLKRDADGLVPAIAQQYDTGEVLMLGWMDDEALHRTLTTGRCTYWSRSRREYWVKGDTSGHAQYVKSVALDCDADTLLVRVDQVGAACHTGAHTCFDADVLALPQPGGDTAARRAGHGAGEHQ</sequence>
<keyword evidence="12 14" id="KW-0460">Magnesium</keyword>
<feature type="domain" description="Phosphoribosyl-AMP cyclohydrolase" evidence="15">
    <location>
        <begin position="44"/>
        <end position="116"/>
    </location>
</feature>
<dbReference type="NCBIfam" id="NF000768">
    <property type="entry name" value="PRK00051.1"/>
    <property type="match status" value="1"/>
</dbReference>
<dbReference type="GO" id="GO:0004635">
    <property type="term" value="F:phosphoribosyl-AMP cyclohydrolase activity"/>
    <property type="evidence" value="ECO:0007669"/>
    <property type="project" value="UniProtKB-UniRule"/>
</dbReference>
<comment type="pathway">
    <text evidence="4">Amino-acid biosynthesis; L-histidine biosynthesis; L-histidine from 5-phospho-alpha-D-ribose 1-diphosphate: step 2/9.</text>
</comment>
<keyword evidence="7 14" id="KW-0963">Cytoplasm</keyword>
<dbReference type="Proteomes" id="UP000603708">
    <property type="component" value="Unassembled WGS sequence"/>
</dbReference>
<evidence type="ECO:0000256" key="12">
    <source>
        <dbReference type="ARBA" id="ARBA00022842"/>
    </source>
</evidence>
<dbReference type="Pfam" id="PF01502">
    <property type="entry name" value="PRA-CH"/>
    <property type="match status" value="1"/>
</dbReference>
<evidence type="ECO:0000256" key="9">
    <source>
        <dbReference type="ARBA" id="ARBA00022723"/>
    </source>
</evidence>
<keyword evidence="13 14" id="KW-0368">Histidine biosynthesis</keyword>
<reference evidence="16" key="2">
    <citation type="submission" date="2020-09" db="EMBL/GenBank/DDBJ databases">
        <authorList>
            <person name="Sun Q."/>
            <person name="Ohkuma M."/>
        </authorList>
    </citation>
    <scope>NUCLEOTIDE SEQUENCE</scope>
    <source>
        <strain evidence="16">JCM 5069</strain>
    </source>
</reference>
<feature type="binding site" evidence="14">
    <location>
        <position position="91"/>
    </location>
    <ligand>
        <name>Mg(2+)</name>
        <dbReference type="ChEBI" id="CHEBI:18420"/>
    </ligand>
</feature>
<evidence type="ECO:0000256" key="5">
    <source>
        <dbReference type="ARBA" id="ARBA00007731"/>
    </source>
</evidence>
<evidence type="ECO:0000256" key="11">
    <source>
        <dbReference type="ARBA" id="ARBA00022833"/>
    </source>
</evidence>
<comment type="caution">
    <text evidence="16">The sequence shown here is derived from an EMBL/GenBank/DDBJ whole genome shotgun (WGS) entry which is preliminary data.</text>
</comment>
<keyword evidence="10 14" id="KW-0378">Hydrolase</keyword>
<evidence type="ECO:0000256" key="10">
    <source>
        <dbReference type="ARBA" id="ARBA00022801"/>
    </source>
</evidence>
<evidence type="ECO:0000259" key="15">
    <source>
        <dbReference type="Pfam" id="PF01502"/>
    </source>
</evidence>
<evidence type="ECO:0000256" key="2">
    <source>
        <dbReference type="ARBA" id="ARBA00001460"/>
    </source>
</evidence>
<dbReference type="GO" id="GO:0008270">
    <property type="term" value="F:zinc ion binding"/>
    <property type="evidence" value="ECO:0007669"/>
    <property type="project" value="UniProtKB-UniRule"/>
</dbReference>
<dbReference type="InterPro" id="IPR002496">
    <property type="entry name" value="PRib_AMP_CycHydrolase_dom"/>
</dbReference>
<comment type="similarity">
    <text evidence="5">In the C-terminal section; belongs to the PRA-PH family.</text>
</comment>
<proteinExistence type="inferred from homology"/>
<evidence type="ECO:0000256" key="14">
    <source>
        <dbReference type="HAMAP-Rule" id="MF_01021"/>
    </source>
</evidence>
<keyword evidence="8 14" id="KW-0028">Amino-acid biosynthesis</keyword>
<gene>
    <name evidence="14 16" type="primary">hisI</name>
    <name evidence="16" type="ORF">GCM10018793_14500</name>
</gene>
<organism evidence="16 17">
    <name type="scientific">Streptomyces sulfonofaciens</name>
    <dbReference type="NCBI Taxonomy" id="68272"/>
    <lineage>
        <taxon>Bacteria</taxon>
        <taxon>Bacillati</taxon>
        <taxon>Actinomycetota</taxon>
        <taxon>Actinomycetes</taxon>
        <taxon>Kitasatosporales</taxon>
        <taxon>Streptomycetaceae</taxon>
        <taxon>Streptomyces</taxon>
    </lineage>
</organism>
<feature type="binding site" evidence="14">
    <location>
        <position position="108"/>
    </location>
    <ligand>
        <name>Zn(2+)</name>
        <dbReference type="ChEBI" id="CHEBI:29105"/>
        <note>ligand shared between dimeric partners</note>
    </ligand>
</feature>
<dbReference type="EMBL" id="BNCD01000003">
    <property type="protein sequence ID" value="GHH74100.1"/>
    <property type="molecule type" value="Genomic_DNA"/>
</dbReference>
<comment type="pathway">
    <text evidence="3 14">Amino-acid biosynthesis; L-histidine biosynthesis; L-histidine from 5-phospho-alpha-D-ribose 1-diphosphate: step 3/9.</text>
</comment>
<evidence type="ECO:0000256" key="3">
    <source>
        <dbReference type="ARBA" id="ARBA00005169"/>
    </source>
</evidence>
<evidence type="ECO:0000256" key="13">
    <source>
        <dbReference type="ARBA" id="ARBA00023102"/>
    </source>
</evidence>
<protein>
    <recommendedName>
        <fullName evidence="14">Phosphoribosyl-AMP cyclohydrolase</fullName>
        <shortName evidence="14">PRA-CH</shortName>
        <ecNumber evidence="14">3.5.4.19</ecNumber>
    </recommendedName>
</protein>
<comment type="similarity">
    <text evidence="14">Belongs to the PRA-CH family.</text>
</comment>
<evidence type="ECO:0000256" key="4">
    <source>
        <dbReference type="ARBA" id="ARBA00005204"/>
    </source>
</evidence>
<evidence type="ECO:0000256" key="8">
    <source>
        <dbReference type="ARBA" id="ARBA00022605"/>
    </source>
</evidence>
<dbReference type="GO" id="GO:0000105">
    <property type="term" value="P:L-histidine biosynthetic process"/>
    <property type="evidence" value="ECO:0007669"/>
    <property type="project" value="UniProtKB-UniRule"/>
</dbReference>
<reference evidence="16" key="1">
    <citation type="journal article" date="2014" name="Int. J. Syst. Evol. Microbiol.">
        <title>Complete genome sequence of Corynebacterium casei LMG S-19264T (=DSM 44701T), isolated from a smear-ripened cheese.</title>
        <authorList>
            <consortium name="US DOE Joint Genome Institute (JGI-PGF)"/>
            <person name="Walter F."/>
            <person name="Albersmeier A."/>
            <person name="Kalinowski J."/>
            <person name="Ruckert C."/>
        </authorList>
    </citation>
    <scope>NUCLEOTIDE SEQUENCE</scope>
    <source>
        <strain evidence="16">JCM 5069</strain>
    </source>
</reference>
<dbReference type="GO" id="GO:0004636">
    <property type="term" value="F:phosphoribosyl-ATP diphosphatase activity"/>
    <property type="evidence" value="ECO:0007669"/>
    <property type="project" value="UniProtKB-EC"/>
</dbReference>
<dbReference type="InterPro" id="IPR038019">
    <property type="entry name" value="PRib_AMP_CycHydrolase_sf"/>
</dbReference>
<comment type="subunit">
    <text evidence="14">Homodimer.</text>
</comment>
<keyword evidence="17" id="KW-1185">Reference proteome</keyword>
<evidence type="ECO:0000256" key="7">
    <source>
        <dbReference type="ARBA" id="ARBA00022490"/>
    </source>
</evidence>
<name>A0A919FYT2_9ACTN</name>
<dbReference type="PANTHER" id="PTHR42945:SF11">
    <property type="entry name" value="PHOSPHORIBOSYL-AMP CYCLOHYDROLASE"/>
    <property type="match status" value="1"/>
</dbReference>
<keyword evidence="11 14" id="KW-0862">Zinc</keyword>
<comment type="similarity">
    <text evidence="6">In the N-terminal section; belongs to the PRA-CH family.</text>
</comment>
<evidence type="ECO:0000313" key="16">
    <source>
        <dbReference type="EMBL" id="GHH74100.1"/>
    </source>
</evidence>
<comment type="catalytic activity">
    <reaction evidence="1 14">
        <text>1-(5-phospho-beta-D-ribosyl)-5'-AMP + H2O = 1-(5-phospho-beta-D-ribosyl)-5-[(5-phospho-beta-D-ribosylamino)methylideneamino]imidazole-4-carboxamide</text>
        <dbReference type="Rhea" id="RHEA:20049"/>
        <dbReference type="ChEBI" id="CHEBI:15377"/>
        <dbReference type="ChEBI" id="CHEBI:58435"/>
        <dbReference type="ChEBI" id="CHEBI:59457"/>
        <dbReference type="EC" id="3.5.4.19"/>
    </reaction>
</comment>
<dbReference type="GO" id="GO:0000287">
    <property type="term" value="F:magnesium ion binding"/>
    <property type="evidence" value="ECO:0007669"/>
    <property type="project" value="UniProtKB-UniRule"/>
</dbReference>
<evidence type="ECO:0000313" key="17">
    <source>
        <dbReference type="Proteomes" id="UP000603708"/>
    </source>
</evidence>
<dbReference type="EC" id="3.5.4.19" evidence="14"/>
<dbReference type="InterPro" id="IPR026660">
    <property type="entry name" value="PRA-CH"/>
</dbReference>
<keyword evidence="9 14" id="KW-0479">Metal-binding</keyword>
<comment type="cofactor">
    <cofactor evidence="14">
        <name>Zn(2+)</name>
        <dbReference type="ChEBI" id="CHEBI:29105"/>
    </cofactor>
    <text evidence="14">Binds 1 zinc ion per subunit.</text>
</comment>
<feature type="binding site" evidence="14">
    <location>
        <position position="92"/>
    </location>
    <ligand>
        <name>Zn(2+)</name>
        <dbReference type="ChEBI" id="CHEBI:29105"/>
        <note>ligand shared between dimeric partners</note>
    </ligand>
</feature>
<dbReference type="HAMAP" id="MF_01021">
    <property type="entry name" value="HisI"/>
    <property type="match status" value="1"/>
</dbReference>
<comment type="catalytic activity">
    <reaction evidence="2">
        <text>1-(5-phospho-beta-D-ribosyl)-ATP + H2O = 1-(5-phospho-beta-D-ribosyl)-5'-AMP + diphosphate + H(+)</text>
        <dbReference type="Rhea" id="RHEA:22828"/>
        <dbReference type="ChEBI" id="CHEBI:15377"/>
        <dbReference type="ChEBI" id="CHEBI:15378"/>
        <dbReference type="ChEBI" id="CHEBI:33019"/>
        <dbReference type="ChEBI" id="CHEBI:59457"/>
        <dbReference type="ChEBI" id="CHEBI:73183"/>
        <dbReference type="EC" id="3.6.1.31"/>
    </reaction>
</comment>